<evidence type="ECO:0000313" key="2">
    <source>
        <dbReference type="EMBL" id="MBB6733951.1"/>
    </source>
</evidence>
<dbReference type="RefSeq" id="WP_185131600.1">
    <property type="nucleotide sequence ID" value="NZ_JACJVO010000031.1"/>
</dbReference>
<organism evidence="2 3">
    <name type="scientific">Cohnella zeiphila</name>
    <dbReference type="NCBI Taxonomy" id="2761120"/>
    <lineage>
        <taxon>Bacteria</taxon>
        <taxon>Bacillati</taxon>
        <taxon>Bacillota</taxon>
        <taxon>Bacilli</taxon>
        <taxon>Bacillales</taxon>
        <taxon>Paenibacillaceae</taxon>
        <taxon>Cohnella</taxon>
    </lineage>
</organism>
<dbReference type="InterPro" id="IPR037401">
    <property type="entry name" value="SnoaL-like"/>
</dbReference>
<name>A0A7X0SPZ6_9BACL</name>
<gene>
    <name evidence="2" type="ORF">H7C18_23790</name>
</gene>
<dbReference type="CDD" id="cd00531">
    <property type="entry name" value="NTF2_like"/>
    <property type="match status" value="1"/>
</dbReference>
<comment type="caution">
    <text evidence="2">The sequence shown here is derived from an EMBL/GenBank/DDBJ whole genome shotgun (WGS) entry which is preliminary data.</text>
</comment>
<evidence type="ECO:0000313" key="3">
    <source>
        <dbReference type="Proteomes" id="UP000564644"/>
    </source>
</evidence>
<dbReference type="Proteomes" id="UP000564644">
    <property type="component" value="Unassembled WGS sequence"/>
</dbReference>
<protein>
    <submittedName>
        <fullName evidence="2">Nuclear transport factor 2 family protein</fullName>
    </submittedName>
</protein>
<sequence length="157" mass="17765">MSEPSSYPVGSPREVLDRVFRYLQTRDMDAYADLHAEDAVSESVFASPGDSGRMTGREQIRARLKAAHQMFPMKIDGFDSVVVHETLDPEVLIAEYNMSGRLIETNREFRFSDLLIMRVREGRIVSMRAYTNPLAIAETLGMLPRLVERLSGDGRPD</sequence>
<feature type="domain" description="SnoaL-like" evidence="1">
    <location>
        <begin position="17"/>
        <end position="127"/>
    </location>
</feature>
<evidence type="ECO:0000259" key="1">
    <source>
        <dbReference type="Pfam" id="PF12680"/>
    </source>
</evidence>
<accession>A0A7X0SPZ6</accession>
<dbReference type="SUPFAM" id="SSF54427">
    <property type="entry name" value="NTF2-like"/>
    <property type="match status" value="1"/>
</dbReference>
<dbReference type="Pfam" id="PF12680">
    <property type="entry name" value="SnoaL_2"/>
    <property type="match status" value="1"/>
</dbReference>
<dbReference type="AlphaFoldDB" id="A0A7X0SPZ6"/>
<dbReference type="EMBL" id="JACJVO010000031">
    <property type="protein sequence ID" value="MBB6733951.1"/>
    <property type="molecule type" value="Genomic_DNA"/>
</dbReference>
<proteinExistence type="predicted"/>
<reference evidence="2 3" key="1">
    <citation type="submission" date="2020-08" db="EMBL/GenBank/DDBJ databases">
        <title>Cohnella phylogeny.</title>
        <authorList>
            <person name="Dunlap C."/>
        </authorList>
    </citation>
    <scope>NUCLEOTIDE SEQUENCE [LARGE SCALE GENOMIC DNA]</scope>
    <source>
        <strain evidence="2 3">CBP 2801</strain>
    </source>
</reference>
<dbReference type="InterPro" id="IPR032710">
    <property type="entry name" value="NTF2-like_dom_sf"/>
</dbReference>
<dbReference type="Gene3D" id="3.10.450.50">
    <property type="match status" value="1"/>
</dbReference>
<keyword evidence="3" id="KW-1185">Reference proteome</keyword>